<keyword evidence="1" id="KW-1133">Transmembrane helix</keyword>
<feature type="transmembrane region" description="Helical" evidence="1">
    <location>
        <begin position="5"/>
        <end position="23"/>
    </location>
</feature>
<name>A0A839K5T1_9FIRM</name>
<comment type="caution">
    <text evidence="2">The sequence shown here is derived from an EMBL/GenBank/DDBJ whole genome shotgun (WGS) entry which is preliminary data.</text>
</comment>
<dbReference type="Proteomes" id="UP000574276">
    <property type="component" value="Unassembled WGS sequence"/>
</dbReference>
<evidence type="ECO:0008006" key="4">
    <source>
        <dbReference type="Google" id="ProtNLM"/>
    </source>
</evidence>
<reference evidence="2 3" key="1">
    <citation type="submission" date="2020-07" db="EMBL/GenBank/DDBJ databases">
        <title>Characterization and genome sequencing of isolate MD1, a novel member within the family Lachnospiraceae.</title>
        <authorList>
            <person name="Rettenmaier R."/>
            <person name="Di Bello L."/>
            <person name="Zinser C."/>
            <person name="Scheitz K."/>
            <person name="Liebl W."/>
            <person name="Zverlov V."/>
        </authorList>
    </citation>
    <scope>NUCLEOTIDE SEQUENCE [LARGE SCALE GENOMIC DNA]</scope>
    <source>
        <strain evidence="2 3">MD1</strain>
    </source>
</reference>
<dbReference type="SUPFAM" id="SSF82171">
    <property type="entry name" value="DPP6 N-terminal domain-like"/>
    <property type="match status" value="1"/>
</dbReference>
<gene>
    <name evidence="2" type="ORF">H0486_16815</name>
</gene>
<dbReference type="EMBL" id="JACEGA010000001">
    <property type="protein sequence ID" value="MBB2184542.1"/>
    <property type="molecule type" value="Genomic_DNA"/>
</dbReference>
<evidence type="ECO:0000313" key="3">
    <source>
        <dbReference type="Proteomes" id="UP000574276"/>
    </source>
</evidence>
<protein>
    <recommendedName>
        <fullName evidence="4">Peptidase C39 domain-containing protein</fullName>
    </recommendedName>
</protein>
<dbReference type="Gene3D" id="3.90.70.10">
    <property type="entry name" value="Cysteine proteinases"/>
    <property type="match status" value="1"/>
</dbReference>
<evidence type="ECO:0000256" key="1">
    <source>
        <dbReference type="SAM" id="Phobius"/>
    </source>
</evidence>
<proteinExistence type="predicted"/>
<sequence length="848" mass="97911">MLKQIYRVIILIGIFIAALSYFSRDIKEVVFDIDNTTVMENATFPLVTIKTGDNEINLLHGYSTNLDANKLRETVTPLGLNQDFEVLINQEDYDIKKLNYEVREFVDNVLIESDSISVFDEVDGQKKAKIKLKTELIPEKEYALKITLVTSGSKKMYFFQRIKVYENAYLKEKLDFIMDFHKSLFDKKKAQNIVKYLETSKESDDTTLAYVNIHSSFENISWGNLKPAILTEVVPSVIEIYRDTASVELSYFAEAEIAGKMERYRVTEFYRIRYAPDRMYLLNYERRMESVFDIKLASVSKSELKLGITSNQEVPYKGGEDNTKLAFVRDHELWFYNFLTNEAIRVFTFHQDNTEFIRDYYDQHDIRILNMDAEGNFDFVVYGYMNRGQYEGRVAVILYHFYRSENRIEELVYIPVEEPYQMLKENLSGLSYVNNKEVFYFHIYNTIYSYNLITRQLSEIATDVDKNHIIVLKDTSYVAWQESSDPKQAKNICILDMETGEINKISAPQGYNIRLMDMIDSNIIYGYVKENDIASMIDGSIIAPLGSVEIASVDKKVLKKYSKSGYYVSGVDVKDNVIELRRVEKVENGGRAVYQVTSPDYIMNQVKEKAKYIQVTSRVTDQALTEYYLTLPKIFIMNEIPKIKTTVSTVITQDPTVRLTTDSQKLLYYYPYLSGRIAGAYENASDAIAYARDGIGTVLNSRQQIVWERGIRATNKVISEFENMNRQVDSEDTMESCLKLLLSYQKVSVSKEQLSIKNQSAYDVLKKYSKYTPIRLTGITLDDALYYVSKGRPVIAMKDTKNAVIIYGYDTFNIFVLDPASSQVRKMGIQDSAKLFEAAGNVFLSYLE</sequence>
<dbReference type="RefSeq" id="WP_228354106.1">
    <property type="nucleotide sequence ID" value="NZ_JACEGA010000001.1"/>
</dbReference>
<organism evidence="2 3">
    <name type="scientific">Variimorphobacter saccharofermentans</name>
    <dbReference type="NCBI Taxonomy" id="2755051"/>
    <lineage>
        <taxon>Bacteria</taxon>
        <taxon>Bacillati</taxon>
        <taxon>Bacillota</taxon>
        <taxon>Clostridia</taxon>
        <taxon>Lachnospirales</taxon>
        <taxon>Lachnospiraceae</taxon>
        <taxon>Variimorphobacter</taxon>
    </lineage>
</organism>
<keyword evidence="3" id="KW-1185">Reference proteome</keyword>
<accession>A0A839K5T1</accession>
<keyword evidence="1" id="KW-0472">Membrane</keyword>
<keyword evidence="1" id="KW-0812">Transmembrane</keyword>
<dbReference type="AlphaFoldDB" id="A0A839K5T1"/>
<evidence type="ECO:0000313" key="2">
    <source>
        <dbReference type="EMBL" id="MBB2184542.1"/>
    </source>
</evidence>